<dbReference type="InterPro" id="IPR008965">
    <property type="entry name" value="CBM2/CBM3_carb-bd_dom_sf"/>
</dbReference>
<evidence type="ECO:0000256" key="7">
    <source>
        <dbReference type="ARBA" id="ARBA00022903"/>
    </source>
</evidence>
<feature type="transmembrane region" description="Helical" evidence="10">
    <location>
        <begin position="450"/>
        <end position="467"/>
    </location>
</feature>
<dbReference type="PANTHER" id="PTHR30413">
    <property type="entry name" value="INNER MEMBRANE TRANSPORT PERMEASE"/>
    <property type="match status" value="1"/>
</dbReference>
<keyword evidence="5" id="KW-0762">Sugar transport</keyword>
<gene>
    <name evidence="12" type="ORF">ROSEINA2194_03658</name>
</gene>
<dbReference type="GO" id="GO:0043190">
    <property type="term" value="C:ATP-binding cassette (ABC) transporter complex"/>
    <property type="evidence" value="ECO:0007669"/>
    <property type="project" value="InterPro"/>
</dbReference>
<evidence type="ECO:0000256" key="2">
    <source>
        <dbReference type="ARBA" id="ARBA00007783"/>
    </source>
</evidence>
<keyword evidence="3 10" id="KW-0813">Transport</keyword>
<evidence type="ECO:0000256" key="8">
    <source>
        <dbReference type="ARBA" id="ARBA00022989"/>
    </source>
</evidence>
<dbReference type="AlphaFoldDB" id="C0FY19"/>
<dbReference type="Proteomes" id="UP000003561">
    <property type="component" value="Unassembled WGS sequence"/>
</dbReference>
<keyword evidence="9 10" id="KW-0472">Membrane</keyword>
<feature type="transmembrane region" description="Helical" evidence="10">
    <location>
        <begin position="550"/>
        <end position="569"/>
    </location>
</feature>
<feature type="domain" description="ABC transmembrane type-2" evidence="11">
    <location>
        <begin position="410"/>
        <end position="628"/>
    </location>
</feature>
<dbReference type="InterPro" id="IPR000412">
    <property type="entry name" value="ABC_2_transport"/>
</dbReference>
<protein>
    <recommendedName>
        <fullName evidence="10">Transport permease protein</fullName>
    </recommendedName>
</protein>
<evidence type="ECO:0000256" key="5">
    <source>
        <dbReference type="ARBA" id="ARBA00022597"/>
    </source>
</evidence>
<dbReference type="InterPro" id="IPR047817">
    <property type="entry name" value="ABC2_TM_bact-type"/>
</dbReference>
<keyword evidence="7" id="KW-0972">Capsule biogenesis/degradation</keyword>
<keyword evidence="4 10" id="KW-1003">Cell membrane</keyword>
<evidence type="ECO:0000256" key="9">
    <source>
        <dbReference type="ARBA" id="ARBA00023136"/>
    </source>
</evidence>
<keyword evidence="6 10" id="KW-0812">Transmembrane</keyword>
<evidence type="ECO:0000256" key="1">
    <source>
        <dbReference type="ARBA" id="ARBA00004651"/>
    </source>
</evidence>
<dbReference type="eggNOG" id="COG1682">
    <property type="taxonomic scope" value="Bacteria"/>
</dbReference>
<dbReference type="PROSITE" id="PS51012">
    <property type="entry name" value="ABC_TM2"/>
    <property type="match status" value="1"/>
</dbReference>
<comment type="subcellular location">
    <subcellularLocation>
        <location evidence="1 10">Cell membrane</location>
        <topology evidence="1 10">Multi-pass membrane protein</topology>
    </subcellularLocation>
</comment>
<name>C0FY19_9FIRM</name>
<proteinExistence type="inferred from homology"/>
<feature type="transmembrane region" description="Helical" evidence="10">
    <location>
        <begin position="409"/>
        <end position="430"/>
    </location>
</feature>
<evidence type="ECO:0000259" key="11">
    <source>
        <dbReference type="PROSITE" id="PS51012"/>
    </source>
</evidence>
<dbReference type="Pfam" id="PF01061">
    <property type="entry name" value="ABC2_membrane"/>
    <property type="match status" value="1"/>
</dbReference>
<comment type="caution">
    <text evidence="12">The sequence shown here is derived from an EMBL/GenBank/DDBJ whole genome shotgun (WGS) entry which is preliminary data.</text>
</comment>
<accession>C0FY19</accession>
<feature type="transmembrane region" description="Helical" evidence="10">
    <location>
        <begin position="340"/>
        <end position="362"/>
    </location>
</feature>
<dbReference type="GO" id="GO:0140359">
    <property type="term" value="F:ABC-type transporter activity"/>
    <property type="evidence" value="ECO:0007669"/>
    <property type="project" value="InterPro"/>
</dbReference>
<evidence type="ECO:0000256" key="6">
    <source>
        <dbReference type="ARBA" id="ARBA00022692"/>
    </source>
</evidence>
<sequence>MSYKMKKKNKIIEILFIMAVAFILIISDRGKVYAADAVVSFGRESYSVNMDDTFEIEVTIKADGNIGVYKVELQYDTGRLEYVSGAEAEEDGVITLEGTGFGNEITYDNITFKAIGGGNAGLKVKGAKIYSNGEEAESYAMGSQETLLINVDGTDTGEKSFFEQLMDEEETQTSSDTYGLETEVPVVGSIKKGNQLLYVVDIADYTPQIDLWDYKLVTDSYAGESLTFFSDQARNVRVMLIMDGDENFSIYAFNSQTSNFYPVSEITSNDQKYYIMSLGACETVPDGFTTEDMQDNTVFYAINQNGSGDYYRYTTTGELVKWENTQTKEEVTNELGFPKLVLYVILIITLGCIIGGLTFLLVRKRRKIEKKVKRQLDLFNENFSDRKQYFFVIQELTSREIKRKYARSYLGIIWSVLNPLLTMSVMSFVFSYMFKRSIENYPLYYLTGNIFWALFSGATNSAMTALVDNKTLLLKAKLPKQTFVLSRIYTSLTNFGYTCIAYVFMLIIFRVKPSWTMLLFPLDVALALIFGAGIGYILSILYVFFADIKYLYSVLLTMILYMSAIFYPVTSLPPLLQEAIGYNPIYLSIYIAREAVVYNRAPHYSAWIKLAMAATISFAAGLTVFKKKENDVMQRV</sequence>
<reference evidence="12 13" key="2">
    <citation type="submission" date="2009-03" db="EMBL/GenBank/DDBJ databases">
        <title>Draft genome sequence of Roseburia inulinivorans (DSM 16841).</title>
        <authorList>
            <person name="Sudarsanam P."/>
            <person name="Ley R."/>
            <person name="Guruge J."/>
            <person name="Turnbaugh P.J."/>
            <person name="Mahowald M."/>
            <person name="Liep D."/>
            <person name="Gordon J."/>
        </authorList>
    </citation>
    <scope>NUCLEOTIDE SEQUENCE [LARGE SCALE GENOMIC DNA]</scope>
    <source>
        <strain evidence="12 13">DSM 16841</strain>
    </source>
</reference>
<feature type="transmembrane region" description="Helical" evidence="10">
    <location>
        <begin position="606"/>
        <end position="625"/>
    </location>
</feature>
<dbReference type="PANTHER" id="PTHR30413:SF10">
    <property type="entry name" value="CAPSULE POLYSACCHARIDE EXPORT INNER-MEMBRANE PROTEIN CTRC"/>
    <property type="match status" value="1"/>
</dbReference>
<dbReference type="CDD" id="cd08547">
    <property type="entry name" value="Type_II_cohesin"/>
    <property type="match status" value="1"/>
</dbReference>
<dbReference type="GO" id="GO:0015920">
    <property type="term" value="P:lipopolysaccharide transport"/>
    <property type="evidence" value="ECO:0007669"/>
    <property type="project" value="TreeGrafter"/>
</dbReference>
<evidence type="ECO:0000256" key="3">
    <source>
        <dbReference type="ARBA" id="ARBA00022448"/>
    </source>
</evidence>
<evidence type="ECO:0000313" key="13">
    <source>
        <dbReference type="Proteomes" id="UP000003561"/>
    </source>
</evidence>
<organism evidence="12 13">
    <name type="scientific">Roseburia inulinivorans DSM 16841</name>
    <dbReference type="NCBI Taxonomy" id="622312"/>
    <lineage>
        <taxon>Bacteria</taxon>
        <taxon>Bacillati</taxon>
        <taxon>Bacillota</taxon>
        <taxon>Clostridia</taxon>
        <taxon>Lachnospirales</taxon>
        <taxon>Lachnospiraceae</taxon>
        <taxon>Roseburia</taxon>
    </lineage>
</organism>
<dbReference type="InterPro" id="IPR013525">
    <property type="entry name" value="ABC2_TM"/>
</dbReference>
<evidence type="ECO:0000256" key="4">
    <source>
        <dbReference type="ARBA" id="ARBA00022475"/>
    </source>
</evidence>
<evidence type="ECO:0000313" key="12">
    <source>
        <dbReference type="EMBL" id="EEG92505.1"/>
    </source>
</evidence>
<dbReference type="SUPFAM" id="SSF49384">
    <property type="entry name" value="Carbohydrate-binding domain"/>
    <property type="match status" value="1"/>
</dbReference>
<keyword evidence="8 10" id="KW-1133">Transmembrane helix</keyword>
<dbReference type="GO" id="GO:0030246">
    <property type="term" value="F:carbohydrate binding"/>
    <property type="evidence" value="ECO:0007669"/>
    <property type="project" value="InterPro"/>
</dbReference>
<comment type="similarity">
    <text evidence="2 10">Belongs to the ABC-2 integral membrane protein family.</text>
</comment>
<evidence type="ECO:0000256" key="10">
    <source>
        <dbReference type="RuleBase" id="RU361157"/>
    </source>
</evidence>
<feature type="transmembrane region" description="Helical" evidence="10">
    <location>
        <begin position="488"/>
        <end position="509"/>
    </location>
</feature>
<reference evidence="12 13" key="1">
    <citation type="submission" date="2009-02" db="EMBL/GenBank/DDBJ databases">
        <authorList>
            <person name="Fulton L."/>
            <person name="Clifton S."/>
            <person name="Fulton B."/>
            <person name="Xu J."/>
            <person name="Minx P."/>
            <person name="Pepin K.H."/>
            <person name="Johnson M."/>
            <person name="Bhonagiri V."/>
            <person name="Nash W.E."/>
            <person name="Mardis E.R."/>
            <person name="Wilson R.K."/>
        </authorList>
    </citation>
    <scope>NUCLEOTIDE SEQUENCE [LARGE SCALE GENOMIC DNA]</scope>
    <source>
        <strain evidence="12 13">DSM 16841</strain>
    </source>
</reference>
<feature type="transmembrane region" description="Helical" evidence="10">
    <location>
        <begin position="515"/>
        <end position="538"/>
    </location>
</feature>
<dbReference type="PRINTS" id="PR00164">
    <property type="entry name" value="ABC2TRNSPORT"/>
</dbReference>
<dbReference type="EMBL" id="ACFY01000153">
    <property type="protein sequence ID" value="EEG92505.1"/>
    <property type="molecule type" value="Genomic_DNA"/>
</dbReference>